<reference evidence="7" key="1">
    <citation type="submission" date="2018-07" db="EMBL/GenBank/DDBJ databases">
        <title>Genome sequencing of Paracoccus sp. SC2-6.</title>
        <authorList>
            <person name="Heo J."/>
            <person name="Kim S.-J."/>
            <person name="Kwon S.-W."/>
        </authorList>
    </citation>
    <scope>NUCLEOTIDE SEQUENCE [LARGE SCALE GENOMIC DNA]</scope>
    <source>
        <strain evidence="7">SC2-6</strain>
    </source>
</reference>
<dbReference type="AlphaFoldDB" id="A0A344PN04"/>
<dbReference type="SUPFAM" id="SSF53850">
    <property type="entry name" value="Periplasmic binding protein-like II"/>
    <property type="match status" value="1"/>
</dbReference>
<dbReference type="RefSeq" id="WP_114077076.1">
    <property type="nucleotide sequence ID" value="NZ_CP030918.1"/>
</dbReference>
<keyword evidence="4" id="KW-0804">Transcription</keyword>
<comment type="similarity">
    <text evidence="1">Belongs to the LysR transcriptional regulatory family.</text>
</comment>
<evidence type="ECO:0000256" key="4">
    <source>
        <dbReference type="ARBA" id="ARBA00023163"/>
    </source>
</evidence>
<organism evidence="6 7">
    <name type="scientific">Paracoccus suum</name>
    <dbReference type="NCBI Taxonomy" id="2259340"/>
    <lineage>
        <taxon>Bacteria</taxon>
        <taxon>Pseudomonadati</taxon>
        <taxon>Pseudomonadota</taxon>
        <taxon>Alphaproteobacteria</taxon>
        <taxon>Rhodobacterales</taxon>
        <taxon>Paracoccaceae</taxon>
        <taxon>Paracoccus</taxon>
    </lineage>
</organism>
<dbReference type="InterPro" id="IPR000847">
    <property type="entry name" value="LysR_HTH_N"/>
</dbReference>
<evidence type="ECO:0000256" key="3">
    <source>
        <dbReference type="ARBA" id="ARBA00023125"/>
    </source>
</evidence>
<evidence type="ECO:0000313" key="6">
    <source>
        <dbReference type="EMBL" id="AXC50759.1"/>
    </source>
</evidence>
<dbReference type="EMBL" id="CP030918">
    <property type="protein sequence ID" value="AXC50759.1"/>
    <property type="molecule type" value="Genomic_DNA"/>
</dbReference>
<dbReference type="Gene3D" id="3.40.190.290">
    <property type="match status" value="1"/>
</dbReference>
<dbReference type="PANTHER" id="PTHR30427:SF1">
    <property type="entry name" value="TRANSCRIPTIONAL ACTIVATOR PROTEIN LYSR"/>
    <property type="match status" value="1"/>
</dbReference>
<keyword evidence="2" id="KW-0805">Transcription regulation</keyword>
<dbReference type="Gene3D" id="1.10.10.10">
    <property type="entry name" value="Winged helix-like DNA-binding domain superfamily/Winged helix DNA-binding domain"/>
    <property type="match status" value="1"/>
</dbReference>
<dbReference type="GO" id="GO:0003700">
    <property type="term" value="F:DNA-binding transcription factor activity"/>
    <property type="evidence" value="ECO:0007669"/>
    <property type="project" value="InterPro"/>
</dbReference>
<feature type="domain" description="HTH lysR-type" evidence="5">
    <location>
        <begin position="3"/>
        <end position="60"/>
    </location>
</feature>
<dbReference type="NCBIfam" id="NF008239">
    <property type="entry name" value="PRK11013.1"/>
    <property type="match status" value="1"/>
</dbReference>
<dbReference type="InterPro" id="IPR036390">
    <property type="entry name" value="WH_DNA-bd_sf"/>
</dbReference>
<proteinExistence type="inferred from homology"/>
<evidence type="ECO:0000256" key="2">
    <source>
        <dbReference type="ARBA" id="ARBA00023015"/>
    </source>
</evidence>
<dbReference type="InterPro" id="IPR005119">
    <property type="entry name" value="LysR_subst-bd"/>
</dbReference>
<dbReference type="SUPFAM" id="SSF46785">
    <property type="entry name" value="Winged helix' DNA-binding domain"/>
    <property type="match status" value="1"/>
</dbReference>
<dbReference type="Proteomes" id="UP000252023">
    <property type="component" value="Chromosome"/>
</dbReference>
<dbReference type="Pfam" id="PF00126">
    <property type="entry name" value="HTH_1"/>
    <property type="match status" value="1"/>
</dbReference>
<name>A0A344PN04_9RHOB</name>
<dbReference type="GO" id="GO:0043565">
    <property type="term" value="F:sequence-specific DNA binding"/>
    <property type="evidence" value="ECO:0007669"/>
    <property type="project" value="TreeGrafter"/>
</dbReference>
<dbReference type="OrthoDB" id="7260751at2"/>
<gene>
    <name evidence="6" type="ORF">DRW48_14690</name>
</gene>
<dbReference type="PRINTS" id="PR00039">
    <property type="entry name" value="HTHLYSR"/>
</dbReference>
<evidence type="ECO:0000313" key="7">
    <source>
        <dbReference type="Proteomes" id="UP000252023"/>
    </source>
</evidence>
<keyword evidence="3" id="KW-0238">DNA-binding</keyword>
<dbReference type="Pfam" id="PF03466">
    <property type="entry name" value="LysR_substrate"/>
    <property type="match status" value="1"/>
</dbReference>
<dbReference type="KEGG" id="pars:DRW48_14690"/>
<dbReference type="PROSITE" id="PS50931">
    <property type="entry name" value="HTH_LYSR"/>
    <property type="match status" value="1"/>
</dbReference>
<sequence>MRLNARLVECFNAVMTVGTVTAAATMLNTSQPAVSRSIKQLESATGLKLFQREKGRLIPTAHALAFFEEVKKSFSGLDQLGRVAASLRGHQSGSVSIVCAPVFSYGFVADAASRFLDKYEAVSLSVDTQSSPTIGEWMAAQRFDIAVARYHSPPGSVIATPFSEPEEVCVLPPYHPLAARKLLTAKDLQGSRFVFLGNKDPYRFRLDTVFDRAGIDRDLVVETPHSASACSMVLKGAGIAIVNPFTAVDFLPHGLIMRRFANSLPFTTTLLRARHRPASPLVDLFIKELYLTRDRYLEIAARALE</sequence>
<evidence type="ECO:0000256" key="1">
    <source>
        <dbReference type="ARBA" id="ARBA00009437"/>
    </source>
</evidence>
<accession>A0A344PN04</accession>
<keyword evidence="7" id="KW-1185">Reference proteome</keyword>
<dbReference type="InterPro" id="IPR036388">
    <property type="entry name" value="WH-like_DNA-bd_sf"/>
</dbReference>
<dbReference type="PANTHER" id="PTHR30427">
    <property type="entry name" value="TRANSCRIPTIONAL ACTIVATOR PROTEIN LYSR"/>
    <property type="match status" value="1"/>
</dbReference>
<dbReference type="GO" id="GO:0009089">
    <property type="term" value="P:lysine biosynthetic process via diaminopimelate"/>
    <property type="evidence" value="ECO:0007669"/>
    <property type="project" value="TreeGrafter"/>
</dbReference>
<protein>
    <submittedName>
        <fullName evidence="6">LysR family transcriptional regulator</fullName>
    </submittedName>
</protein>
<evidence type="ECO:0000259" key="5">
    <source>
        <dbReference type="PROSITE" id="PS50931"/>
    </source>
</evidence>
<dbReference type="GO" id="GO:0010628">
    <property type="term" value="P:positive regulation of gene expression"/>
    <property type="evidence" value="ECO:0007669"/>
    <property type="project" value="TreeGrafter"/>
</dbReference>